<protein>
    <recommendedName>
        <fullName evidence="3">UbiC transcription regulator-associated domain-containing protein</fullName>
    </recommendedName>
</protein>
<reference evidence="2" key="1">
    <citation type="journal article" date="2019" name="Int. J. Syst. Evol. Microbiol.">
        <title>The Global Catalogue of Microorganisms (GCM) 10K type strain sequencing project: providing services to taxonomists for standard genome sequencing and annotation.</title>
        <authorList>
            <consortium name="The Broad Institute Genomics Platform"/>
            <consortium name="The Broad Institute Genome Sequencing Center for Infectious Disease"/>
            <person name="Wu L."/>
            <person name="Ma J."/>
        </authorList>
    </citation>
    <scope>NUCLEOTIDE SEQUENCE [LARGE SCALE GENOMIC DNA]</scope>
    <source>
        <strain evidence="2">JCM 4816</strain>
    </source>
</reference>
<evidence type="ECO:0000313" key="2">
    <source>
        <dbReference type="Proteomes" id="UP001501455"/>
    </source>
</evidence>
<sequence length="55" mass="6775">MDRLHIPHRQLVRREVLQIERDDDLRLRANGGCEDVTIIRVWQINYLDQWFIPFD</sequence>
<evidence type="ECO:0000313" key="1">
    <source>
        <dbReference type="EMBL" id="GAA3498975.1"/>
    </source>
</evidence>
<dbReference type="EMBL" id="BAAAXF010000041">
    <property type="protein sequence ID" value="GAA3498975.1"/>
    <property type="molecule type" value="Genomic_DNA"/>
</dbReference>
<accession>A0ABP6TVV9</accession>
<organism evidence="1 2">
    <name type="scientific">Streptomyces prasinosporus</name>
    <dbReference type="NCBI Taxonomy" id="68256"/>
    <lineage>
        <taxon>Bacteria</taxon>
        <taxon>Bacillati</taxon>
        <taxon>Actinomycetota</taxon>
        <taxon>Actinomycetes</taxon>
        <taxon>Kitasatosporales</taxon>
        <taxon>Streptomycetaceae</taxon>
        <taxon>Streptomyces</taxon>
        <taxon>Streptomyces albogriseolus group</taxon>
    </lineage>
</organism>
<keyword evidence="2" id="KW-1185">Reference proteome</keyword>
<proteinExistence type="predicted"/>
<evidence type="ECO:0008006" key="3">
    <source>
        <dbReference type="Google" id="ProtNLM"/>
    </source>
</evidence>
<gene>
    <name evidence="1" type="ORF">GCM10019016_060780</name>
</gene>
<comment type="caution">
    <text evidence="1">The sequence shown here is derived from an EMBL/GenBank/DDBJ whole genome shotgun (WGS) entry which is preliminary data.</text>
</comment>
<dbReference type="Proteomes" id="UP001501455">
    <property type="component" value="Unassembled WGS sequence"/>
</dbReference>
<name>A0ABP6TVV9_9ACTN</name>